<feature type="domain" description="PepSY" evidence="2">
    <location>
        <begin position="8"/>
        <end position="81"/>
    </location>
</feature>
<dbReference type="Proteomes" id="UP001627408">
    <property type="component" value="Unassembled WGS sequence"/>
</dbReference>
<dbReference type="RefSeq" id="WP_407592186.1">
    <property type="nucleotide sequence ID" value="NZ_JBHDIY010000002.1"/>
</dbReference>
<evidence type="ECO:0000313" key="3">
    <source>
        <dbReference type="EMBL" id="MFL4470327.1"/>
    </source>
</evidence>
<feature type="signal peptide" evidence="1">
    <location>
        <begin position="1"/>
        <end position="21"/>
    </location>
</feature>
<sequence length="93" mass="9868">MTSTTKSAILATLLVPAAAFAGLDVGQMLGTTEDEIRTALTGMGYDVHDIELEDGEIEAEVTLDGVAFEIEVAIYTGLVTEIERDDDADDSDD</sequence>
<feature type="chain" id="PRO_5046874853" evidence="1">
    <location>
        <begin position="22"/>
        <end position="93"/>
    </location>
</feature>
<dbReference type="InterPro" id="IPR025711">
    <property type="entry name" value="PepSY"/>
</dbReference>
<reference evidence="3 4" key="1">
    <citation type="submission" date="2024-08" db="EMBL/GenBank/DDBJ databases">
        <title>Tateyamaria sp. nov., isolated from marine algae.</title>
        <authorList>
            <person name="Choi B.J."/>
            <person name="Kim J.M."/>
            <person name="Lee J.K."/>
            <person name="Choi D.G."/>
            <person name="Bayburt H."/>
            <person name="Baek J.H."/>
            <person name="Han D.M."/>
            <person name="Jeon C.O."/>
        </authorList>
    </citation>
    <scope>NUCLEOTIDE SEQUENCE [LARGE SCALE GENOMIC DNA]</scope>
    <source>
        <strain evidence="3 4">KMU-156</strain>
    </source>
</reference>
<keyword evidence="1" id="KW-0732">Signal</keyword>
<comment type="caution">
    <text evidence="3">The sequence shown here is derived from an EMBL/GenBank/DDBJ whole genome shotgun (WGS) entry which is preliminary data.</text>
</comment>
<protein>
    <submittedName>
        <fullName evidence="3">PepSY domain-containing protein</fullName>
    </submittedName>
</protein>
<gene>
    <name evidence="3" type="ORF">ACERZ8_10745</name>
</gene>
<keyword evidence="4" id="KW-1185">Reference proteome</keyword>
<dbReference type="Pfam" id="PF13670">
    <property type="entry name" value="PepSY_2"/>
    <property type="match status" value="1"/>
</dbReference>
<organism evidence="3 4">
    <name type="scientific">Tateyamaria armeniaca</name>
    <dbReference type="NCBI Taxonomy" id="2518930"/>
    <lineage>
        <taxon>Bacteria</taxon>
        <taxon>Pseudomonadati</taxon>
        <taxon>Pseudomonadota</taxon>
        <taxon>Alphaproteobacteria</taxon>
        <taxon>Rhodobacterales</taxon>
        <taxon>Roseobacteraceae</taxon>
        <taxon>Tateyamaria</taxon>
    </lineage>
</organism>
<evidence type="ECO:0000259" key="2">
    <source>
        <dbReference type="Pfam" id="PF13670"/>
    </source>
</evidence>
<evidence type="ECO:0000256" key="1">
    <source>
        <dbReference type="SAM" id="SignalP"/>
    </source>
</evidence>
<name>A0ABW8UTT2_9RHOB</name>
<accession>A0ABW8UTT2</accession>
<dbReference type="EMBL" id="JBHDIY010000002">
    <property type="protein sequence ID" value="MFL4470327.1"/>
    <property type="molecule type" value="Genomic_DNA"/>
</dbReference>
<evidence type="ECO:0000313" key="4">
    <source>
        <dbReference type="Proteomes" id="UP001627408"/>
    </source>
</evidence>
<proteinExistence type="predicted"/>